<feature type="region of interest" description="Disordered" evidence="7">
    <location>
        <begin position="50"/>
        <end position="80"/>
    </location>
</feature>
<evidence type="ECO:0000256" key="4">
    <source>
        <dbReference type="ARBA" id="ARBA00022884"/>
    </source>
</evidence>
<name>A0A7K5LTJ3_CARCD</name>
<feature type="compositionally biased region" description="Gly residues" evidence="7">
    <location>
        <begin position="645"/>
        <end position="662"/>
    </location>
</feature>
<dbReference type="FunFam" id="3.30.160.20:FF:000008">
    <property type="entry name" value="interleukin enhancer-binding factor 3 isoform X2"/>
    <property type="match status" value="1"/>
</dbReference>
<feature type="domain" description="DRBM" evidence="8">
    <location>
        <begin position="400"/>
        <end position="469"/>
    </location>
</feature>
<keyword evidence="5" id="KW-0238">DNA-binding</keyword>
<evidence type="ECO:0000256" key="7">
    <source>
        <dbReference type="SAM" id="MobiDB-lite"/>
    </source>
</evidence>
<feature type="non-terminal residue" evidence="10">
    <location>
        <position position="752"/>
    </location>
</feature>
<feature type="region of interest" description="Disordered" evidence="7">
    <location>
        <begin position="469"/>
        <end position="529"/>
    </location>
</feature>
<reference evidence="10 11" key="1">
    <citation type="submission" date="2019-09" db="EMBL/GenBank/DDBJ databases">
        <title>Bird 10,000 Genomes (B10K) Project - Family phase.</title>
        <authorList>
            <person name="Zhang G."/>
        </authorList>
    </citation>
    <scope>NUCLEOTIDE SEQUENCE [LARGE SCALE GENOMIC DNA]</scope>
    <source>
        <strain evidence="10">B10K-DU-001-69</strain>
        <tissue evidence="10">Muscle</tissue>
    </source>
</reference>
<evidence type="ECO:0000256" key="6">
    <source>
        <dbReference type="PROSITE-ProRule" id="PRU00266"/>
    </source>
</evidence>
<feature type="compositionally biased region" description="Basic and acidic residues" evidence="7">
    <location>
        <begin position="375"/>
        <end position="385"/>
    </location>
</feature>
<keyword evidence="4 6" id="KW-0694">RNA-binding</keyword>
<dbReference type="SMART" id="SM00358">
    <property type="entry name" value="DSRM"/>
    <property type="match status" value="2"/>
</dbReference>
<dbReference type="InterPro" id="IPR049401">
    <property type="entry name" value="DZF_dom_N"/>
</dbReference>
<dbReference type="Gene3D" id="3.30.460.10">
    <property type="entry name" value="Beta Polymerase, domain 2"/>
    <property type="match status" value="2"/>
</dbReference>
<dbReference type="GO" id="GO:0071011">
    <property type="term" value="C:precatalytic spliceosome"/>
    <property type="evidence" value="ECO:0007669"/>
    <property type="project" value="TreeGrafter"/>
</dbReference>
<dbReference type="InterPro" id="IPR043519">
    <property type="entry name" value="NT_sf"/>
</dbReference>
<dbReference type="Pfam" id="PF07528">
    <property type="entry name" value="DZF_N"/>
    <property type="match status" value="1"/>
</dbReference>
<dbReference type="PROSITE" id="PS50137">
    <property type="entry name" value="DS_RBD"/>
    <property type="match status" value="2"/>
</dbReference>
<proteinExistence type="predicted"/>
<dbReference type="GO" id="GO:0003725">
    <property type="term" value="F:double-stranded RNA binding"/>
    <property type="evidence" value="ECO:0007669"/>
    <property type="project" value="TreeGrafter"/>
</dbReference>
<evidence type="ECO:0000256" key="2">
    <source>
        <dbReference type="ARBA" id="ARBA00022490"/>
    </source>
</evidence>
<dbReference type="PROSITE" id="PS51703">
    <property type="entry name" value="DZF"/>
    <property type="match status" value="1"/>
</dbReference>
<dbReference type="GO" id="GO:0005737">
    <property type="term" value="C:cytoplasm"/>
    <property type="evidence" value="ECO:0007669"/>
    <property type="project" value="UniProtKB-SubCell"/>
</dbReference>
<feature type="region of interest" description="Disordered" evidence="7">
    <location>
        <begin position="375"/>
        <end position="402"/>
    </location>
</feature>
<feature type="compositionally biased region" description="Acidic residues" evidence="7">
    <location>
        <begin position="59"/>
        <end position="72"/>
    </location>
</feature>
<evidence type="ECO:0000259" key="8">
    <source>
        <dbReference type="PROSITE" id="PS50137"/>
    </source>
</evidence>
<dbReference type="CDD" id="cd19912">
    <property type="entry name" value="DSRM_ILF3_rpt2"/>
    <property type="match status" value="1"/>
</dbReference>
<feature type="compositionally biased region" description="Basic and acidic residues" evidence="7">
    <location>
        <begin position="474"/>
        <end position="483"/>
    </location>
</feature>
<evidence type="ECO:0000313" key="11">
    <source>
        <dbReference type="Proteomes" id="UP000583740"/>
    </source>
</evidence>
<feature type="domain" description="DZF" evidence="9">
    <location>
        <begin position="4"/>
        <end position="380"/>
    </location>
</feature>
<dbReference type="PANTHER" id="PTHR45762:SF4">
    <property type="entry name" value="INTERLEUKIN ENHANCER-BINDING FACTOR 3"/>
    <property type="match status" value="1"/>
</dbReference>
<protein>
    <submittedName>
        <fullName evidence="10">ILF3 factor</fullName>
    </submittedName>
</protein>
<dbReference type="Proteomes" id="UP000583740">
    <property type="component" value="Unassembled WGS sequence"/>
</dbReference>
<dbReference type="InterPro" id="IPR014720">
    <property type="entry name" value="dsRBD_dom"/>
</dbReference>
<feature type="compositionally biased region" description="Gly residues" evidence="7">
    <location>
        <begin position="733"/>
        <end position="752"/>
    </location>
</feature>
<keyword evidence="2" id="KW-0963">Cytoplasm</keyword>
<dbReference type="EMBL" id="VYXE01000098">
    <property type="protein sequence ID" value="NWT21780.1"/>
    <property type="molecule type" value="Genomic_DNA"/>
</dbReference>
<dbReference type="Pfam" id="PF20965">
    <property type="entry name" value="DZF_C"/>
    <property type="match status" value="1"/>
</dbReference>
<comment type="subcellular location">
    <subcellularLocation>
        <location evidence="1">Cytoplasm</location>
    </subcellularLocation>
</comment>
<feature type="region of interest" description="Disordered" evidence="7">
    <location>
        <begin position="707"/>
        <end position="752"/>
    </location>
</feature>
<dbReference type="Pfam" id="PF00035">
    <property type="entry name" value="dsrm"/>
    <property type="match status" value="2"/>
</dbReference>
<dbReference type="Gene3D" id="3.30.160.20">
    <property type="match status" value="2"/>
</dbReference>
<feature type="domain" description="DRBM" evidence="8">
    <location>
        <begin position="527"/>
        <end position="593"/>
    </location>
</feature>
<evidence type="ECO:0000256" key="5">
    <source>
        <dbReference type="ARBA" id="ARBA00023125"/>
    </source>
</evidence>
<dbReference type="SMART" id="SM00572">
    <property type="entry name" value="DZF"/>
    <property type="match status" value="1"/>
</dbReference>
<dbReference type="Gene3D" id="1.10.1410.40">
    <property type="match status" value="1"/>
</dbReference>
<comment type="caution">
    <text evidence="10">The sequence shown here is derived from an EMBL/GenBank/DDBJ whole genome shotgun (WGS) entry which is preliminary data.</text>
</comment>
<dbReference type="FunFam" id="1.10.1410.40:FF:000001">
    <property type="entry name" value="interleukin enhancer-binding factor 3 isoform X1"/>
    <property type="match status" value="1"/>
</dbReference>
<evidence type="ECO:0000313" key="10">
    <source>
        <dbReference type="EMBL" id="NWT21780.1"/>
    </source>
</evidence>
<keyword evidence="11" id="KW-1185">Reference proteome</keyword>
<evidence type="ECO:0000259" key="9">
    <source>
        <dbReference type="PROSITE" id="PS51703"/>
    </source>
</evidence>
<dbReference type="SUPFAM" id="SSF54768">
    <property type="entry name" value="dsRNA-binding domain-like"/>
    <property type="match status" value="2"/>
</dbReference>
<feature type="compositionally biased region" description="Gly residues" evidence="7">
    <location>
        <begin position="707"/>
        <end position="717"/>
    </location>
</feature>
<keyword evidence="3" id="KW-0677">Repeat</keyword>
<dbReference type="GO" id="GO:0003727">
    <property type="term" value="F:single-stranded RNA binding"/>
    <property type="evidence" value="ECO:0007669"/>
    <property type="project" value="TreeGrafter"/>
</dbReference>
<sequence>RPMRIFVNDDRHVMAKHSAVYPTQEELEAVQNMVSHTERALKAVSDWIDEQEKVSGEQPETESMETAAEEENKEGGDQKATEQLTRTLRGVMRVGLVAKGLLLKGDLDLELVLLCKDKPTAKLLEKVADNLGVQLAVSGADGGIPFGMVLSVDDAAIVIKNTKEPPLSLTIHLTSPVVREELEKQLAGETLSVTDSPDVLDRQKCLAALASLRHAKWFQARANGLKSCVIVIRVLRDLCTRVPTWAPLRGWPLELLCEKSIGTANRPMGAGEALRRVLECLASGIVMPDGSGIYDPCEKEATDAIGHLDRQQREDITQSAQHALRLAAFGQLHKVLGMDPLPSKMPKKPKNENPVDYTVQIPPSTTYAVTPMKRPMEEDGEEKSPSKKKKKIQKKEEKLEPPQAMNALMKLNQLKPGLQYKLVSQTGPVHAPIFTMSVEIDGSTFEASGPSKKTAKLHVAVKVLQDMGLPTGVEGKDSGKGDESAEETETKPVVVAPPPVVETVSTPTAASPPSDQTPEQGPILTKHGKNPVMELNEKRRGLKYELISETGGSHDKRFVMEVEVDGQKFQGAGSNKKVAKAYAALAALEKLFPDAPVAIEQNKKKRAPVPARGGPKFPVKVSFGMGGGPMHNEAPPPPNMRGRGRGGNIRGRGRGRGGFGGNHGGYMNTGAGYGSYGYGGNSATAGYSQFYSNGGHSNSGGGGGSSGYGSYYQGGDGYTAPAPPKHGGKKQQHGGGGGQKASYGSGYGTHQG</sequence>
<evidence type="ECO:0000256" key="1">
    <source>
        <dbReference type="ARBA" id="ARBA00004496"/>
    </source>
</evidence>
<dbReference type="PANTHER" id="PTHR45762">
    <property type="entry name" value="ZINC FINGER RNA-BINDING PROTEIN"/>
    <property type="match status" value="1"/>
</dbReference>
<feature type="region of interest" description="Disordered" evidence="7">
    <location>
        <begin position="629"/>
        <end position="662"/>
    </location>
</feature>
<accession>A0A7K5LTJ3</accession>
<gene>
    <name evidence="10" type="primary">Ilf3</name>
    <name evidence="10" type="ORF">CARCAR_R00917</name>
</gene>
<dbReference type="FunFam" id="3.30.160.20:FF:000006">
    <property type="entry name" value="interleukin enhancer-binding factor 3 isoform X2"/>
    <property type="match status" value="1"/>
</dbReference>
<feature type="non-terminal residue" evidence="10">
    <location>
        <position position="1"/>
    </location>
</feature>
<dbReference type="InterPro" id="IPR049402">
    <property type="entry name" value="DZF_dom_C"/>
</dbReference>
<dbReference type="InterPro" id="IPR006561">
    <property type="entry name" value="DZF_dom"/>
</dbReference>
<dbReference type="GO" id="GO:0003677">
    <property type="term" value="F:DNA binding"/>
    <property type="evidence" value="ECO:0007669"/>
    <property type="project" value="UniProtKB-KW"/>
</dbReference>
<dbReference type="AlphaFoldDB" id="A0A7K5LTJ3"/>
<evidence type="ECO:0000256" key="3">
    <source>
        <dbReference type="ARBA" id="ARBA00022737"/>
    </source>
</evidence>
<organism evidence="10 11">
    <name type="scientific">Cardinalis cardinalis</name>
    <name type="common">Northern cardinal</name>
    <dbReference type="NCBI Taxonomy" id="98964"/>
    <lineage>
        <taxon>Eukaryota</taxon>
        <taxon>Metazoa</taxon>
        <taxon>Chordata</taxon>
        <taxon>Craniata</taxon>
        <taxon>Vertebrata</taxon>
        <taxon>Euteleostomi</taxon>
        <taxon>Archelosauria</taxon>
        <taxon>Archosauria</taxon>
        <taxon>Dinosauria</taxon>
        <taxon>Saurischia</taxon>
        <taxon>Theropoda</taxon>
        <taxon>Coelurosauria</taxon>
        <taxon>Aves</taxon>
        <taxon>Neognathae</taxon>
        <taxon>Neoaves</taxon>
        <taxon>Telluraves</taxon>
        <taxon>Australaves</taxon>
        <taxon>Passeriformes</taxon>
        <taxon>Cardinalidae</taxon>
        <taxon>Cardinalis</taxon>
    </lineage>
</organism>